<name>A0A8H6ND85_9PEZI</name>
<sequence length="129" mass="13579">MALLSRLSLLLLGLIFLGQTASAATCTLKKTRNHMMPFPREVVRVVVKTDTGVDSAQVSDVCGALWKGISTFEDACRIFGVGLACTQEAEGGLTWGFTTTGSCGGEIVEGVWKKATEGRGGDAKCEFSG</sequence>
<reference evidence="2" key="1">
    <citation type="journal article" date="2020" name="Phytopathology">
        <title>Genome Sequence Resources of Colletotrichum truncatum, C. plurivorum, C. musicola, and C. sojae: Four Species Pathogenic to Soybean (Glycine max).</title>
        <authorList>
            <person name="Rogerio F."/>
            <person name="Boufleur T.R."/>
            <person name="Ciampi-Guillardi M."/>
            <person name="Sukno S.A."/>
            <person name="Thon M.R."/>
            <person name="Massola Junior N.S."/>
            <person name="Baroncelli R."/>
        </authorList>
    </citation>
    <scope>NUCLEOTIDE SEQUENCE</scope>
    <source>
        <strain evidence="2">LFN0074</strain>
    </source>
</reference>
<dbReference type="AlphaFoldDB" id="A0A8H6ND85"/>
<keyword evidence="3" id="KW-1185">Reference proteome</keyword>
<accession>A0A8H6ND85</accession>
<proteinExistence type="predicted"/>
<evidence type="ECO:0000313" key="3">
    <source>
        <dbReference type="Proteomes" id="UP000639643"/>
    </source>
</evidence>
<protein>
    <submittedName>
        <fullName evidence="2">Uncharacterized protein</fullName>
    </submittedName>
</protein>
<dbReference type="Proteomes" id="UP000639643">
    <property type="component" value="Unassembled WGS sequence"/>
</dbReference>
<organism evidence="2 3">
    <name type="scientific">Colletotrichum musicola</name>
    <dbReference type="NCBI Taxonomy" id="2175873"/>
    <lineage>
        <taxon>Eukaryota</taxon>
        <taxon>Fungi</taxon>
        <taxon>Dikarya</taxon>
        <taxon>Ascomycota</taxon>
        <taxon>Pezizomycotina</taxon>
        <taxon>Sordariomycetes</taxon>
        <taxon>Hypocreomycetidae</taxon>
        <taxon>Glomerellales</taxon>
        <taxon>Glomerellaceae</taxon>
        <taxon>Colletotrichum</taxon>
        <taxon>Colletotrichum orchidearum species complex</taxon>
    </lineage>
</organism>
<keyword evidence="1" id="KW-0732">Signal</keyword>
<gene>
    <name evidence="2" type="ORF">CMUS01_08509</name>
</gene>
<evidence type="ECO:0000256" key="1">
    <source>
        <dbReference type="SAM" id="SignalP"/>
    </source>
</evidence>
<feature type="signal peptide" evidence="1">
    <location>
        <begin position="1"/>
        <end position="23"/>
    </location>
</feature>
<feature type="chain" id="PRO_5034286735" evidence="1">
    <location>
        <begin position="24"/>
        <end position="129"/>
    </location>
</feature>
<comment type="caution">
    <text evidence="2">The sequence shown here is derived from an EMBL/GenBank/DDBJ whole genome shotgun (WGS) entry which is preliminary data.</text>
</comment>
<evidence type="ECO:0000313" key="2">
    <source>
        <dbReference type="EMBL" id="KAF6828603.1"/>
    </source>
</evidence>
<dbReference type="EMBL" id="WIGM01000333">
    <property type="protein sequence ID" value="KAF6828603.1"/>
    <property type="molecule type" value="Genomic_DNA"/>
</dbReference>